<comment type="caution">
    <text evidence="2">The sequence shown here is derived from an EMBL/GenBank/DDBJ whole genome shotgun (WGS) entry which is preliminary data.</text>
</comment>
<accession>A0AAV7T2K7</accession>
<dbReference type="EMBL" id="JANPWB010000007">
    <property type="protein sequence ID" value="KAJ1170349.1"/>
    <property type="molecule type" value="Genomic_DNA"/>
</dbReference>
<feature type="region of interest" description="Disordered" evidence="1">
    <location>
        <begin position="1"/>
        <end position="50"/>
    </location>
</feature>
<feature type="region of interest" description="Disordered" evidence="1">
    <location>
        <begin position="240"/>
        <end position="271"/>
    </location>
</feature>
<protein>
    <submittedName>
        <fullName evidence="2">Uncharacterized protein</fullName>
    </submittedName>
</protein>
<keyword evidence="3" id="KW-1185">Reference proteome</keyword>
<feature type="compositionally biased region" description="Polar residues" evidence="1">
    <location>
        <begin position="249"/>
        <end position="258"/>
    </location>
</feature>
<dbReference type="Proteomes" id="UP001066276">
    <property type="component" value="Chromosome 4_1"/>
</dbReference>
<sequence>MANSSNSGDYNVRDARREEEGGAESEEEQRPVAPSAAATSGLQPRRPTNGLRGPCTGLDVHCTAQLLKANCGCQSELSPNKCKASKGFDFTLALPCEERALASQREYEWQDTSPGTSTLFCLERYADTDASAIIVMESDALLKEAIPGSSLVRKELSQLIVQIEEEERMHNPPMTVSPCGAGPSGLRAPDGVSQSDGVLHQKEEKLIHDNDTNKSDYTKDYLGALSKDLSYRHTKEWENGLASYGRGASNKSSPTTPATRELSGPQGQLWA</sequence>
<proteinExistence type="predicted"/>
<organism evidence="2 3">
    <name type="scientific">Pleurodeles waltl</name>
    <name type="common">Iberian ribbed newt</name>
    <dbReference type="NCBI Taxonomy" id="8319"/>
    <lineage>
        <taxon>Eukaryota</taxon>
        <taxon>Metazoa</taxon>
        <taxon>Chordata</taxon>
        <taxon>Craniata</taxon>
        <taxon>Vertebrata</taxon>
        <taxon>Euteleostomi</taxon>
        <taxon>Amphibia</taxon>
        <taxon>Batrachia</taxon>
        <taxon>Caudata</taxon>
        <taxon>Salamandroidea</taxon>
        <taxon>Salamandridae</taxon>
        <taxon>Pleurodelinae</taxon>
        <taxon>Pleurodeles</taxon>
    </lineage>
</organism>
<dbReference type="AlphaFoldDB" id="A0AAV7T2K7"/>
<gene>
    <name evidence="2" type="ORF">NDU88_002227</name>
</gene>
<name>A0AAV7T2K7_PLEWA</name>
<evidence type="ECO:0000256" key="1">
    <source>
        <dbReference type="SAM" id="MobiDB-lite"/>
    </source>
</evidence>
<evidence type="ECO:0000313" key="2">
    <source>
        <dbReference type="EMBL" id="KAJ1170349.1"/>
    </source>
</evidence>
<evidence type="ECO:0000313" key="3">
    <source>
        <dbReference type="Proteomes" id="UP001066276"/>
    </source>
</evidence>
<feature type="compositionally biased region" description="Basic and acidic residues" evidence="1">
    <location>
        <begin position="11"/>
        <end position="20"/>
    </location>
</feature>
<reference evidence="2" key="1">
    <citation type="journal article" date="2022" name="bioRxiv">
        <title>Sequencing and chromosome-scale assembly of the giantPleurodeles waltlgenome.</title>
        <authorList>
            <person name="Brown T."/>
            <person name="Elewa A."/>
            <person name="Iarovenko S."/>
            <person name="Subramanian E."/>
            <person name="Araus A.J."/>
            <person name="Petzold A."/>
            <person name="Susuki M."/>
            <person name="Suzuki K.-i.T."/>
            <person name="Hayashi T."/>
            <person name="Toyoda A."/>
            <person name="Oliveira C."/>
            <person name="Osipova E."/>
            <person name="Leigh N.D."/>
            <person name="Simon A."/>
            <person name="Yun M.H."/>
        </authorList>
    </citation>
    <scope>NUCLEOTIDE SEQUENCE</scope>
    <source>
        <strain evidence="2">20211129_DDA</strain>
        <tissue evidence="2">Liver</tissue>
    </source>
</reference>